<evidence type="ECO:0000256" key="2">
    <source>
        <dbReference type="ARBA" id="ARBA00022737"/>
    </source>
</evidence>
<evidence type="ECO:0000259" key="6">
    <source>
        <dbReference type="PROSITE" id="PS51371"/>
    </source>
</evidence>
<reference evidence="8" key="1">
    <citation type="journal article" date="2020" name="Stud. Mycol.">
        <title>101 Dothideomycetes genomes: A test case for predicting lifestyles and emergence of pathogens.</title>
        <authorList>
            <person name="Haridas S."/>
            <person name="Albert R."/>
            <person name="Binder M."/>
            <person name="Bloem J."/>
            <person name="LaButti K."/>
            <person name="Salamov A."/>
            <person name="Andreopoulos B."/>
            <person name="Baker S."/>
            <person name="Barry K."/>
            <person name="Bills G."/>
            <person name="Bluhm B."/>
            <person name="Cannon C."/>
            <person name="Castanera R."/>
            <person name="Culley D."/>
            <person name="Daum C."/>
            <person name="Ezra D."/>
            <person name="Gonzalez J."/>
            <person name="Henrissat B."/>
            <person name="Kuo A."/>
            <person name="Liang C."/>
            <person name="Lipzen A."/>
            <person name="Lutzoni F."/>
            <person name="Magnuson J."/>
            <person name="Mondo S."/>
            <person name="Nolan M."/>
            <person name="Ohm R."/>
            <person name="Pangilinan J."/>
            <person name="Park H.-J."/>
            <person name="Ramirez L."/>
            <person name="Alfaro M."/>
            <person name="Sun H."/>
            <person name="Tritt A."/>
            <person name="Yoshinaga Y."/>
            <person name="Zwiers L.-H."/>
            <person name="Turgeon B."/>
            <person name="Goodwin S."/>
            <person name="Spatafora J."/>
            <person name="Crous P."/>
            <person name="Grigoriev I."/>
        </authorList>
    </citation>
    <scope>NUCLEOTIDE SEQUENCE [LARGE SCALE GENOMIC DNA]</scope>
    <source>
        <strain evidence="8">CECT 20119</strain>
    </source>
</reference>
<feature type="compositionally biased region" description="Low complexity" evidence="5">
    <location>
        <begin position="18"/>
        <end position="33"/>
    </location>
</feature>
<dbReference type="PANTHER" id="PTHR13780">
    <property type="entry name" value="AMP-ACTIVATED PROTEIN KINASE, GAMMA REGULATORY SUBUNIT"/>
    <property type="match status" value="1"/>
</dbReference>
<dbReference type="AlphaFoldDB" id="A0A6A6GJY7"/>
<keyword evidence="2" id="KW-0677">Repeat</keyword>
<evidence type="ECO:0000256" key="4">
    <source>
        <dbReference type="PROSITE-ProRule" id="PRU00703"/>
    </source>
</evidence>
<dbReference type="CDD" id="cd04618">
    <property type="entry name" value="CBS_euAMPK_gamma-like_repeat1"/>
    <property type="match status" value="1"/>
</dbReference>
<accession>A0A6A6GJY7</accession>
<dbReference type="GO" id="GO:0005634">
    <property type="term" value="C:nucleus"/>
    <property type="evidence" value="ECO:0007669"/>
    <property type="project" value="TreeGrafter"/>
</dbReference>
<dbReference type="Proteomes" id="UP000799538">
    <property type="component" value="Unassembled WGS sequence"/>
</dbReference>
<dbReference type="InterPro" id="IPR050511">
    <property type="entry name" value="AMPK_gamma/SDS23_families"/>
</dbReference>
<keyword evidence="3 4" id="KW-0129">CBS domain</keyword>
<feature type="region of interest" description="Disordered" evidence="5">
    <location>
        <begin position="1"/>
        <end position="62"/>
    </location>
</feature>
<dbReference type="GO" id="GO:0031588">
    <property type="term" value="C:nucleotide-activated protein kinase complex"/>
    <property type="evidence" value="ECO:0007669"/>
    <property type="project" value="TreeGrafter"/>
</dbReference>
<dbReference type="SMART" id="SM00116">
    <property type="entry name" value="CBS"/>
    <property type="match status" value="4"/>
</dbReference>
<feature type="compositionally biased region" description="Polar residues" evidence="5">
    <location>
        <begin position="1"/>
        <end position="17"/>
    </location>
</feature>
<dbReference type="EMBL" id="ML992503">
    <property type="protein sequence ID" value="KAF2225957.1"/>
    <property type="molecule type" value="Genomic_DNA"/>
</dbReference>
<feature type="domain" description="CBS" evidence="6">
    <location>
        <begin position="320"/>
        <end position="382"/>
    </location>
</feature>
<dbReference type="PANTHER" id="PTHR13780:SF35">
    <property type="entry name" value="LD22662P"/>
    <property type="match status" value="1"/>
</dbReference>
<dbReference type="Gene3D" id="3.10.580.10">
    <property type="entry name" value="CBS-domain"/>
    <property type="match status" value="2"/>
</dbReference>
<organism evidence="7 8">
    <name type="scientific">Elsinoe ampelina</name>
    <dbReference type="NCBI Taxonomy" id="302913"/>
    <lineage>
        <taxon>Eukaryota</taxon>
        <taxon>Fungi</taxon>
        <taxon>Dikarya</taxon>
        <taxon>Ascomycota</taxon>
        <taxon>Pezizomycotina</taxon>
        <taxon>Dothideomycetes</taxon>
        <taxon>Dothideomycetidae</taxon>
        <taxon>Myriangiales</taxon>
        <taxon>Elsinoaceae</taxon>
        <taxon>Elsinoe</taxon>
    </lineage>
</organism>
<dbReference type="GO" id="GO:0019901">
    <property type="term" value="F:protein kinase binding"/>
    <property type="evidence" value="ECO:0007669"/>
    <property type="project" value="TreeGrafter"/>
</dbReference>
<name>A0A6A6GJY7_9PEZI</name>
<feature type="domain" description="CBS" evidence="6">
    <location>
        <begin position="168"/>
        <end position="230"/>
    </location>
</feature>
<dbReference type="SUPFAM" id="SSF54631">
    <property type="entry name" value="CBS-domain pair"/>
    <property type="match status" value="2"/>
</dbReference>
<evidence type="ECO:0000313" key="7">
    <source>
        <dbReference type="EMBL" id="KAF2225957.1"/>
    </source>
</evidence>
<evidence type="ECO:0000256" key="5">
    <source>
        <dbReference type="SAM" id="MobiDB-lite"/>
    </source>
</evidence>
<comment type="similarity">
    <text evidence="1">Belongs to the 5'-AMP-activated protein kinase gamma subunit family.</text>
</comment>
<dbReference type="GO" id="GO:0016208">
    <property type="term" value="F:AMP binding"/>
    <property type="evidence" value="ECO:0007669"/>
    <property type="project" value="TreeGrafter"/>
</dbReference>
<dbReference type="InterPro" id="IPR000644">
    <property type="entry name" value="CBS_dom"/>
</dbReference>
<gene>
    <name evidence="7" type="ORF">BDZ85DRAFT_258363</name>
</gene>
<dbReference type="CDD" id="cd04641">
    <property type="entry name" value="CBS_euAMPK_gamma-like_repeat2"/>
    <property type="match status" value="1"/>
</dbReference>
<dbReference type="OrthoDB" id="286637at2759"/>
<keyword evidence="8" id="KW-1185">Reference proteome</keyword>
<feature type="domain" description="CBS" evidence="6">
    <location>
        <begin position="245"/>
        <end position="304"/>
    </location>
</feature>
<dbReference type="GO" id="GO:0019887">
    <property type="term" value="F:protein kinase regulator activity"/>
    <property type="evidence" value="ECO:0007669"/>
    <property type="project" value="TreeGrafter"/>
</dbReference>
<protein>
    <recommendedName>
        <fullName evidence="6">CBS domain-containing protein</fullName>
    </recommendedName>
</protein>
<evidence type="ECO:0000313" key="8">
    <source>
        <dbReference type="Proteomes" id="UP000799538"/>
    </source>
</evidence>
<dbReference type="Pfam" id="PF00571">
    <property type="entry name" value="CBS"/>
    <property type="match status" value="3"/>
</dbReference>
<sequence length="384" mass="43258">MSDPSQAQEAPTNQEGHATNPLPSASLPSTTPAFVAPSDLLRPRSSHRPGSRGNEPMSQLDHDQANALLRVRSFLKTRRSFDVLPLSYRLIVLDNSLLVKKSLTILQQNAIVSAPLWDSKTSTFAGLLTTSDYLNIIQYYLQYPDQWAGSGEGLRLSSLREVEKAIGVQPIETISINPMKSLYEACRKMLSTRARRIPLVDVDDETQREMVVSVITQYRILKFICVNVKELQFLRKPLRDINLGTYKDVATAKMDTSVFDVIQLLVKKNISSVPIVNDEGVVLNIFEAVDVITLFKDIQSGKNSNEYETQLQISVGDALLRRPEEFQGIYTCTLNDRLDSIFDILRKSRVHRFVVLDERSHLQGIVTLSDILEYLIISGGEEEY</sequence>
<dbReference type="GO" id="GO:0005737">
    <property type="term" value="C:cytoplasm"/>
    <property type="evidence" value="ECO:0007669"/>
    <property type="project" value="TreeGrafter"/>
</dbReference>
<proteinExistence type="inferred from homology"/>
<evidence type="ECO:0000256" key="3">
    <source>
        <dbReference type="ARBA" id="ARBA00023122"/>
    </source>
</evidence>
<evidence type="ECO:0000256" key="1">
    <source>
        <dbReference type="ARBA" id="ARBA00006750"/>
    </source>
</evidence>
<dbReference type="InterPro" id="IPR046342">
    <property type="entry name" value="CBS_dom_sf"/>
</dbReference>
<dbReference type="PROSITE" id="PS51371">
    <property type="entry name" value="CBS"/>
    <property type="match status" value="3"/>
</dbReference>